<evidence type="ECO:0000256" key="1">
    <source>
        <dbReference type="ARBA" id="ARBA00002486"/>
    </source>
</evidence>
<comment type="function">
    <text evidence="1">Transcriptional repressor of xylose-utilizing enzymes.</text>
</comment>
<dbReference type="SUPFAM" id="SSF53067">
    <property type="entry name" value="Actin-like ATPase domain"/>
    <property type="match status" value="1"/>
</dbReference>
<dbReference type="InterPro" id="IPR036388">
    <property type="entry name" value="WH-like_DNA-bd_sf"/>
</dbReference>
<dbReference type="PANTHER" id="PTHR18964:SF149">
    <property type="entry name" value="BIFUNCTIONAL UDP-N-ACETYLGLUCOSAMINE 2-EPIMERASE_N-ACETYLMANNOSAMINE KINASE"/>
    <property type="match status" value="1"/>
</dbReference>
<gene>
    <name evidence="4" type="ORF">FD09_GL000136</name>
</gene>
<dbReference type="Pfam" id="PF00480">
    <property type="entry name" value="ROK"/>
    <property type="match status" value="1"/>
</dbReference>
<dbReference type="PANTHER" id="PTHR18964">
    <property type="entry name" value="ROK (REPRESSOR, ORF, KINASE) FAMILY"/>
    <property type="match status" value="1"/>
</dbReference>
<evidence type="ECO:0000313" key="5">
    <source>
        <dbReference type="Proteomes" id="UP000051330"/>
    </source>
</evidence>
<evidence type="ECO:0000313" key="4">
    <source>
        <dbReference type="EMBL" id="KRL14488.1"/>
    </source>
</evidence>
<keyword evidence="5" id="KW-1185">Reference proteome</keyword>
<accession>A0A0R1NDW7</accession>
<dbReference type="InterPro" id="IPR043129">
    <property type="entry name" value="ATPase_NBD"/>
</dbReference>
<dbReference type="Gene3D" id="1.10.10.10">
    <property type="entry name" value="Winged helix-like DNA-binding domain superfamily/Winged helix DNA-binding domain"/>
    <property type="match status" value="1"/>
</dbReference>
<sequence length="404" mass="44772">MSMVNEGINHHNRERTVQFIYRHPHATRTEIYKGTGMTPATVSQTVAQLITENMVVETGQEVSGTGSGRKQKVIELNQNFGYCIGVDFSLSGMATFVCDILGNPLSSNLTPYEQVQNQDINGLIAEKINSIVKNYPHHKFLGVGVAIPGHYDGEHQTIISNNPMWNTFDLSKIRLAISLPILAENNIESMALARFLFDSANTPDKFLFLHSGYGLYAAFIEPNSLHPKRNYYIGEIGHTVVNPDGFQCECGKRGCLQTYISETWILKKARLLYRNSNTTVLRSLVADPTKINLDTVLAAYDLGDSFITQSLNQAVRYLGISVANLLMMCDADAIYLNSRILQKPEFHQQISETISTQLTFIPTKKNTTVAILPYQETAAARGACALVALAKVVQNSAYADIMLP</sequence>
<comment type="similarity">
    <text evidence="2">Belongs to the ROK (NagC/XylR) family.</text>
</comment>
<dbReference type="GO" id="GO:0042732">
    <property type="term" value="P:D-xylose metabolic process"/>
    <property type="evidence" value="ECO:0007669"/>
    <property type="project" value="UniProtKB-KW"/>
</dbReference>
<keyword evidence="3" id="KW-0859">Xylose metabolism</keyword>
<evidence type="ECO:0000256" key="3">
    <source>
        <dbReference type="ARBA" id="ARBA00022629"/>
    </source>
</evidence>
<dbReference type="STRING" id="1423792.FD09_GL000136"/>
<dbReference type="InterPro" id="IPR000600">
    <property type="entry name" value="ROK"/>
</dbReference>
<protein>
    <submittedName>
        <fullName evidence="4">Xylose repressor</fullName>
    </submittedName>
</protein>
<dbReference type="EMBL" id="AZEC01000001">
    <property type="protein sequence ID" value="KRL14488.1"/>
    <property type="molecule type" value="Genomic_DNA"/>
</dbReference>
<name>A0A0R1NDW7_9LACO</name>
<dbReference type="Gene3D" id="3.30.420.40">
    <property type="match status" value="2"/>
</dbReference>
<dbReference type="AlphaFoldDB" id="A0A0R1NDW7"/>
<dbReference type="SUPFAM" id="SSF46785">
    <property type="entry name" value="Winged helix' DNA-binding domain"/>
    <property type="match status" value="1"/>
</dbReference>
<evidence type="ECO:0000256" key="2">
    <source>
        <dbReference type="ARBA" id="ARBA00006479"/>
    </source>
</evidence>
<keyword evidence="3" id="KW-0119">Carbohydrate metabolism</keyword>
<dbReference type="InterPro" id="IPR036390">
    <property type="entry name" value="WH_DNA-bd_sf"/>
</dbReference>
<dbReference type="PATRIC" id="fig|1423792.3.peg.139"/>
<reference evidence="4 5" key="1">
    <citation type="journal article" date="2015" name="Genome Announc.">
        <title>Expanding the biotechnology potential of lactobacilli through comparative genomics of 213 strains and associated genera.</title>
        <authorList>
            <person name="Sun Z."/>
            <person name="Harris H.M."/>
            <person name="McCann A."/>
            <person name="Guo C."/>
            <person name="Argimon S."/>
            <person name="Zhang W."/>
            <person name="Yang X."/>
            <person name="Jeffery I.B."/>
            <person name="Cooney J.C."/>
            <person name="Kagawa T.F."/>
            <person name="Liu W."/>
            <person name="Song Y."/>
            <person name="Salvetti E."/>
            <person name="Wrobel A."/>
            <person name="Rasinkangas P."/>
            <person name="Parkhill J."/>
            <person name="Rea M.C."/>
            <person name="O'Sullivan O."/>
            <person name="Ritari J."/>
            <person name="Douillard F.P."/>
            <person name="Paul Ross R."/>
            <person name="Yang R."/>
            <person name="Briner A.E."/>
            <person name="Felis G.E."/>
            <person name="de Vos W.M."/>
            <person name="Barrangou R."/>
            <person name="Klaenhammer T.R."/>
            <person name="Caufield P.W."/>
            <person name="Cui Y."/>
            <person name="Zhang H."/>
            <person name="O'Toole P.W."/>
        </authorList>
    </citation>
    <scope>NUCLEOTIDE SEQUENCE [LARGE SCALE GENOMIC DNA]</scope>
    <source>
        <strain evidence="4 5">DSM 12744</strain>
    </source>
</reference>
<dbReference type="Proteomes" id="UP000051330">
    <property type="component" value="Unassembled WGS sequence"/>
</dbReference>
<comment type="caution">
    <text evidence="4">The sequence shown here is derived from an EMBL/GenBank/DDBJ whole genome shotgun (WGS) entry which is preliminary data.</text>
</comment>
<organism evidence="4 5">
    <name type="scientific">Schleiferilactobacillus perolens DSM 12744</name>
    <dbReference type="NCBI Taxonomy" id="1423792"/>
    <lineage>
        <taxon>Bacteria</taxon>
        <taxon>Bacillati</taxon>
        <taxon>Bacillota</taxon>
        <taxon>Bacilli</taxon>
        <taxon>Lactobacillales</taxon>
        <taxon>Lactobacillaceae</taxon>
        <taxon>Schleiferilactobacillus</taxon>
    </lineage>
</organism>
<proteinExistence type="inferred from homology"/>